<evidence type="ECO:0000313" key="2">
    <source>
        <dbReference type="Proteomes" id="UP000225706"/>
    </source>
</evidence>
<organism evidence="1 2">
    <name type="scientific">Stylophora pistillata</name>
    <name type="common">Smooth cauliflower coral</name>
    <dbReference type="NCBI Taxonomy" id="50429"/>
    <lineage>
        <taxon>Eukaryota</taxon>
        <taxon>Metazoa</taxon>
        <taxon>Cnidaria</taxon>
        <taxon>Anthozoa</taxon>
        <taxon>Hexacorallia</taxon>
        <taxon>Scleractinia</taxon>
        <taxon>Astrocoeniina</taxon>
        <taxon>Pocilloporidae</taxon>
        <taxon>Stylophora</taxon>
    </lineage>
</organism>
<evidence type="ECO:0000313" key="1">
    <source>
        <dbReference type="EMBL" id="PFX23724.1"/>
    </source>
</evidence>
<accession>A0A2B4RZ43</accession>
<dbReference type="AlphaFoldDB" id="A0A2B4RZ43"/>
<protein>
    <submittedName>
        <fullName evidence="1">Uncharacterized protein</fullName>
    </submittedName>
</protein>
<name>A0A2B4RZ43_STYPI</name>
<comment type="caution">
    <text evidence="1">The sequence shown here is derived from an EMBL/GenBank/DDBJ whole genome shotgun (WGS) entry which is preliminary data.</text>
</comment>
<dbReference type="EMBL" id="LSMT01000198">
    <property type="protein sequence ID" value="PFX23724.1"/>
    <property type="molecule type" value="Genomic_DNA"/>
</dbReference>
<dbReference type="Proteomes" id="UP000225706">
    <property type="component" value="Unassembled WGS sequence"/>
</dbReference>
<sequence>MPPLRLSTRLARQVVEVDGTSYACFLYLIMIDVSMRGATVTPCCHRRIHRSCFRGHRTTSDQCGHCRAPFAVPAAAAIPNEDVTNREQQRQQAIRDLEALLEPGAIKERITNVLSDVNADTCMNCEIYWEMFGNWSKSITDGLQQR</sequence>
<proteinExistence type="predicted"/>
<gene>
    <name evidence="1" type="ORF">AWC38_SpisGene11698</name>
</gene>
<keyword evidence="2" id="KW-1185">Reference proteome</keyword>
<reference evidence="2" key="1">
    <citation type="journal article" date="2017" name="bioRxiv">
        <title>Comparative analysis of the genomes of Stylophora pistillata and Acropora digitifera provides evidence for extensive differences between species of corals.</title>
        <authorList>
            <person name="Voolstra C.R."/>
            <person name="Li Y."/>
            <person name="Liew Y.J."/>
            <person name="Baumgarten S."/>
            <person name="Zoccola D."/>
            <person name="Flot J.-F."/>
            <person name="Tambutte S."/>
            <person name="Allemand D."/>
            <person name="Aranda M."/>
        </authorList>
    </citation>
    <scope>NUCLEOTIDE SEQUENCE [LARGE SCALE GENOMIC DNA]</scope>
</reference>